<name>A0AA38LBN9_TAXCH</name>
<dbReference type="FunFam" id="1.10.10.60:FF:000020">
    <property type="entry name" value="Ceramide synthase 5"/>
    <property type="match status" value="1"/>
</dbReference>
<feature type="domain" description="Homeobox" evidence="7">
    <location>
        <begin position="14"/>
        <end position="74"/>
    </location>
</feature>
<dbReference type="Proteomes" id="UP000824469">
    <property type="component" value="Unassembled WGS sequence"/>
</dbReference>
<reference evidence="8 9" key="1">
    <citation type="journal article" date="2021" name="Nat. Plants">
        <title>The Taxus genome provides insights into paclitaxel biosynthesis.</title>
        <authorList>
            <person name="Xiong X."/>
            <person name="Gou J."/>
            <person name="Liao Q."/>
            <person name="Li Y."/>
            <person name="Zhou Q."/>
            <person name="Bi G."/>
            <person name="Li C."/>
            <person name="Du R."/>
            <person name="Wang X."/>
            <person name="Sun T."/>
            <person name="Guo L."/>
            <person name="Liang H."/>
            <person name="Lu P."/>
            <person name="Wu Y."/>
            <person name="Zhang Z."/>
            <person name="Ro D.K."/>
            <person name="Shang Y."/>
            <person name="Huang S."/>
            <person name="Yan J."/>
        </authorList>
    </citation>
    <scope>NUCLEOTIDE SEQUENCE [LARGE SCALE GENOMIC DNA]</scope>
    <source>
        <strain evidence="8">Ta-2019</strain>
    </source>
</reference>
<feature type="region of interest" description="Disordered" evidence="6">
    <location>
        <begin position="287"/>
        <end position="312"/>
    </location>
</feature>
<dbReference type="PANTHER" id="PTHR47713">
    <property type="entry name" value="HOMEODOMAIN-LIKE SUPERFAMILY PROTEIN"/>
    <property type="match status" value="1"/>
</dbReference>
<dbReference type="InterPro" id="IPR001356">
    <property type="entry name" value="HD"/>
</dbReference>
<evidence type="ECO:0000256" key="4">
    <source>
        <dbReference type="PROSITE-ProRule" id="PRU00108"/>
    </source>
</evidence>
<keyword evidence="4 5" id="KW-0238">DNA-binding</keyword>
<evidence type="ECO:0000313" key="9">
    <source>
        <dbReference type="Proteomes" id="UP000824469"/>
    </source>
</evidence>
<evidence type="ECO:0000256" key="6">
    <source>
        <dbReference type="SAM" id="MobiDB-lite"/>
    </source>
</evidence>
<dbReference type="GO" id="GO:0005634">
    <property type="term" value="C:nucleus"/>
    <property type="evidence" value="ECO:0007669"/>
    <property type="project" value="UniProtKB-SubCell"/>
</dbReference>
<feature type="compositionally biased region" description="Basic and acidic residues" evidence="6">
    <location>
        <begin position="72"/>
        <end position="82"/>
    </location>
</feature>
<keyword evidence="4 5" id="KW-0371">Homeobox</keyword>
<sequence>MTAVLKLGFMEDKGFVEQKRRLKTPSQVEALENIYAEHKYPSEAMKSKLSKELGLSEKQVQRWFRHRRLKDKKVSNNKKEDRDSNEELDAGSGSNPQQQQQQQKVAVRKDLDHLNGQRLLGISDYASAVLAAERNDHDVLKKRSNQIDDVNEEDTLRAVNVSTSQDTSSLHSSSYEMEALRNGNYIEIRGNGSKKSKMQVVPRGMEPTYPSQLCLKASEEQAGANMLKQCSRSNGSKLVGGSNLRQMKNKNHVKNEGEENNRFSNSHDYPSAVLAAELSDRELLKGSHDVTEDPYVSASQERSSLQSGSSYEIEARRPAFKSGNPFEIETWCRRREIEGLQIDRLYGQQGTEHQATVDVKAQLGRSFKVDGPVLSIEFDPLPSGAFGFR</sequence>
<accession>A0AA38LBN9</accession>
<evidence type="ECO:0000256" key="5">
    <source>
        <dbReference type="RuleBase" id="RU000682"/>
    </source>
</evidence>
<evidence type="ECO:0000259" key="7">
    <source>
        <dbReference type="PROSITE" id="PS50071"/>
    </source>
</evidence>
<dbReference type="InterPro" id="IPR009057">
    <property type="entry name" value="Homeodomain-like_sf"/>
</dbReference>
<dbReference type="Gene3D" id="1.10.10.60">
    <property type="entry name" value="Homeodomain-like"/>
    <property type="match status" value="1"/>
</dbReference>
<organism evidence="8 9">
    <name type="scientific">Taxus chinensis</name>
    <name type="common">Chinese yew</name>
    <name type="synonym">Taxus wallichiana var. chinensis</name>
    <dbReference type="NCBI Taxonomy" id="29808"/>
    <lineage>
        <taxon>Eukaryota</taxon>
        <taxon>Viridiplantae</taxon>
        <taxon>Streptophyta</taxon>
        <taxon>Embryophyta</taxon>
        <taxon>Tracheophyta</taxon>
        <taxon>Spermatophyta</taxon>
        <taxon>Pinopsida</taxon>
        <taxon>Pinidae</taxon>
        <taxon>Conifers II</taxon>
        <taxon>Cupressales</taxon>
        <taxon>Taxaceae</taxon>
        <taxon>Taxus</taxon>
    </lineage>
</organism>
<dbReference type="GO" id="GO:0005789">
    <property type="term" value="C:endoplasmic reticulum membrane"/>
    <property type="evidence" value="ECO:0007669"/>
    <property type="project" value="UniProtKB-SubCell"/>
</dbReference>
<evidence type="ECO:0000256" key="1">
    <source>
        <dbReference type="ARBA" id="ARBA00004123"/>
    </source>
</evidence>
<protein>
    <recommendedName>
        <fullName evidence="7">Homeobox domain-containing protein</fullName>
    </recommendedName>
</protein>
<feature type="region of interest" description="Disordered" evidence="6">
    <location>
        <begin position="66"/>
        <end position="107"/>
    </location>
</feature>
<evidence type="ECO:0000256" key="3">
    <source>
        <dbReference type="ARBA" id="ARBA00004586"/>
    </source>
</evidence>
<dbReference type="SMART" id="SM00389">
    <property type="entry name" value="HOX"/>
    <property type="match status" value="1"/>
</dbReference>
<gene>
    <name evidence="8" type="ORF">KI387_020687</name>
</gene>
<dbReference type="EMBL" id="JAHRHJ020000004">
    <property type="protein sequence ID" value="KAH9318918.1"/>
    <property type="molecule type" value="Genomic_DNA"/>
</dbReference>
<feature type="DNA-binding region" description="Homeobox" evidence="4">
    <location>
        <begin position="16"/>
        <end position="75"/>
    </location>
</feature>
<dbReference type="AlphaFoldDB" id="A0AA38LBN9"/>
<keyword evidence="4 5" id="KW-0539">Nucleus</keyword>
<evidence type="ECO:0000256" key="2">
    <source>
        <dbReference type="ARBA" id="ARBA00004127"/>
    </source>
</evidence>
<dbReference type="CDD" id="cd00086">
    <property type="entry name" value="homeodomain"/>
    <property type="match status" value="1"/>
</dbReference>
<dbReference type="SUPFAM" id="SSF46689">
    <property type="entry name" value="Homeodomain-like"/>
    <property type="match status" value="1"/>
</dbReference>
<dbReference type="GO" id="GO:0003677">
    <property type="term" value="F:DNA binding"/>
    <property type="evidence" value="ECO:0007669"/>
    <property type="project" value="UniProtKB-UniRule"/>
</dbReference>
<proteinExistence type="predicted"/>
<feature type="compositionally biased region" description="Low complexity" evidence="6">
    <location>
        <begin position="297"/>
        <end position="310"/>
    </location>
</feature>
<comment type="subcellular location">
    <subcellularLocation>
        <location evidence="2">Endomembrane system</location>
        <topology evidence="2">Multi-pass membrane protein</topology>
    </subcellularLocation>
    <subcellularLocation>
        <location evidence="3">Endoplasmic reticulum membrane</location>
    </subcellularLocation>
    <subcellularLocation>
        <location evidence="1 4 5">Nucleus</location>
    </subcellularLocation>
</comment>
<comment type="caution">
    <text evidence="8">The sequence shown here is derived from an EMBL/GenBank/DDBJ whole genome shotgun (WGS) entry which is preliminary data.</text>
</comment>
<dbReference type="Pfam" id="PF00046">
    <property type="entry name" value="Homeodomain"/>
    <property type="match status" value="1"/>
</dbReference>
<dbReference type="PROSITE" id="PS50071">
    <property type="entry name" value="HOMEOBOX_2"/>
    <property type="match status" value="1"/>
</dbReference>
<dbReference type="PANTHER" id="PTHR47713:SF2">
    <property type="entry name" value="HOMEODOMAIN-LIKE SUPERFAMILY PROTEIN"/>
    <property type="match status" value="1"/>
</dbReference>
<dbReference type="OMA" id="IYAEHKY"/>
<keyword evidence="9" id="KW-1185">Reference proteome</keyword>
<evidence type="ECO:0000313" key="8">
    <source>
        <dbReference type="EMBL" id="KAH9318918.1"/>
    </source>
</evidence>